<reference evidence="2" key="1">
    <citation type="submission" date="2016-08" db="EMBL/GenBank/DDBJ databases">
        <authorList>
            <person name="Seilhamer J.J."/>
        </authorList>
    </citation>
    <scope>NUCLEOTIDE SEQUENCE</scope>
    <source>
        <strain evidence="2">86</strain>
    </source>
</reference>
<protein>
    <submittedName>
        <fullName evidence="2">Uncharacterized protein</fullName>
    </submittedName>
</protein>
<proteinExistence type="predicted"/>
<feature type="signal peptide" evidence="1">
    <location>
        <begin position="1"/>
        <end position="19"/>
    </location>
</feature>
<keyword evidence="1" id="KW-0732">Signal</keyword>
<gene>
    <name evidence="2" type="ORF">KL86PLE_41161</name>
</gene>
<evidence type="ECO:0000313" key="2">
    <source>
        <dbReference type="EMBL" id="SCM77356.1"/>
    </source>
</evidence>
<name>A0A212LIH2_9HYPH</name>
<evidence type="ECO:0000256" key="1">
    <source>
        <dbReference type="SAM" id="SignalP"/>
    </source>
</evidence>
<accession>A0A212LIH2</accession>
<sequence>MRIIIAAVLLGTIASAANAEDLTYNIKSGETVSEPLYLLAEGTCTSSGQFRTKVLKEPEHGKLVVRPDTIVATEPPCKGHKFIGTTYSYTSQKGFRGTDHLSVRVGYPVDTSEMRYTYTTYDVTVNVR</sequence>
<feature type="chain" id="PRO_5013052745" evidence="1">
    <location>
        <begin position="20"/>
        <end position="128"/>
    </location>
</feature>
<dbReference type="AlphaFoldDB" id="A0A212LIH2"/>
<dbReference type="EMBL" id="FMJD01000008">
    <property type="protein sequence ID" value="SCM77356.1"/>
    <property type="molecule type" value="Genomic_DNA"/>
</dbReference>
<organism evidence="2">
    <name type="scientific">uncultured Pleomorphomonas sp</name>
    <dbReference type="NCBI Taxonomy" id="442121"/>
    <lineage>
        <taxon>Bacteria</taxon>
        <taxon>Pseudomonadati</taxon>
        <taxon>Pseudomonadota</taxon>
        <taxon>Alphaproteobacteria</taxon>
        <taxon>Hyphomicrobiales</taxon>
        <taxon>Pleomorphomonadaceae</taxon>
        <taxon>Pleomorphomonas</taxon>
        <taxon>environmental samples</taxon>
    </lineage>
</organism>